<evidence type="ECO:0000256" key="1">
    <source>
        <dbReference type="ARBA" id="ARBA00004496"/>
    </source>
</evidence>
<dbReference type="AlphaFoldDB" id="A0A5N0EDD4"/>
<dbReference type="Pfam" id="PF14011">
    <property type="entry name" value="ESX-1_EspG"/>
    <property type="match status" value="1"/>
</dbReference>
<evidence type="ECO:0000256" key="3">
    <source>
        <dbReference type="ARBA" id="ARBA00022490"/>
    </source>
</evidence>
<organism evidence="5 6">
    <name type="scientific">Nocardia colli</name>
    <dbReference type="NCBI Taxonomy" id="2545717"/>
    <lineage>
        <taxon>Bacteria</taxon>
        <taxon>Bacillati</taxon>
        <taxon>Actinomycetota</taxon>
        <taxon>Actinomycetes</taxon>
        <taxon>Mycobacteriales</taxon>
        <taxon>Nocardiaceae</taxon>
        <taxon>Nocardia</taxon>
    </lineage>
</organism>
<name>A0A5N0EDD4_9NOCA</name>
<dbReference type="InterPro" id="IPR025734">
    <property type="entry name" value="EspG"/>
</dbReference>
<dbReference type="Proteomes" id="UP000323876">
    <property type="component" value="Unassembled WGS sequence"/>
</dbReference>
<evidence type="ECO:0000313" key="6">
    <source>
        <dbReference type="Proteomes" id="UP000323876"/>
    </source>
</evidence>
<evidence type="ECO:0000256" key="4">
    <source>
        <dbReference type="ARBA" id="ARBA00023186"/>
    </source>
</evidence>
<dbReference type="OrthoDB" id="4522759at2"/>
<reference evidence="5 6" key="1">
    <citation type="submission" date="2019-09" db="EMBL/GenBank/DDBJ databases">
        <authorList>
            <person name="Wang X."/>
        </authorList>
    </citation>
    <scope>NUCLEOTIDE SEQUENCE [LARGE SCALE GENOMIC DNA]</scope>
    <source>
        <strain evidence="5 6">CICC 11023</strain>
    </source>
</reference>
<keyword evidence="6" id="KW-1185">Reference proteome</keyword>
<dbReference type="RefSeq" id="WP_150403008.1">
    <property type="nucleotide sequence ID" value="NZ_VXLC01000006.1"/>
</dbReference>
<comment type="caution">
    <text evidence="5">The sequence shown here is derived from an EMBL/GenBank/DDBJ whole genome shotgun (WGS) entry which is preliminary data.</text>
</comment>
<evidence type="ECO:0000256" key="2">
    <source>
        <dbReference type="ARBA" id="ARBA00006411"/>
    </source>
</evidence>
<protein>
    <submittedName>
        <fullName evidence="5">ESX secretion-associated protein EspG</fullName>
    </submittedName>
</protein>
<evidence type="ECO:0000313" key="5">
    <source>
        <dbReference type="EMBL" id="KAA8887432.1"/>
    </source>
</evidence>
<proteinExistence type="inferred from homology"/>
<keyword evidence="3" id="KW-0963">Cytoplasm</keyword>
<gene>
    <name evidence="5" type="ORF">F3087_17190</name>
</gene>
<comment type="subcellular location">
    <subcellularLocation>
        <location evidence="1">Cytoplasm</location>
    </subcellularLocation>
</comment>
<keyword evidence="4" id="KW-0143">Chaperone</keyword>
<sequence>MAEWNWEPDDFAALWYSDAHDRFPNPLRYTSRFALRDEFAAHRHAVRARYSADELEEIQLALHTLGTSELRIEILGGTSKHKNSTGPDDLREYRIVGARNPYRAVTLMQGGTDREHGPIRVRMFRPETLPARIVQAIPACKPGSAAPATFHPDDIAPRRNGHFEDVARQTPREQYQRLLGRPTDGGGTAVLLAAPLSTLAQPSNVLQWHDITGDGRYTEVRGPHITVRPTAPADLTTHFAAWIDRALERFAEDRNDHW</sequence>
<accession>A0A5N0EDD4</accession>
<comment type="similarity">
    <text evidence="2">Belongs to the EspG family.</text>
</comment>
<dbReference type="EMBL" id="VXLC01000006">
    <property type="protein sequence ID" value="KAA8887432.1"/>
    <property type="molecule type" value="Genomic_DNA"/>
</dbReference>